<evidence type="ECO:0000256" key="11">
    <source>
        <dbReference type="ARBA" id="ARBA00022741"/>
    </source>
</evidence>
<dbReference type="PROSITE" id="PS50011">
    <property type="entry name" value="PROTEIN_KINASE_DOM"/>
    <property type="match status" value="1"/>
</dbReference>
<dbReference type="GO" id="GO:0016020">
    <property type="term" value="C:membrane"/>
    <property type="evidence" value="ECO:0007669"/>
    <property type="project" value="UniProtKB-SubCell"/>
</dbReference>
<dbReference type="FunFam" id="3.80.10.10:FF:000400">
    <property type="entry name" value="Nuclear pore complex protein NUP107"/>
    <property type="match status" value="1"/>
</dbReference>
<dbReference type="Pfam" id="PF07714">
    <property type="entry name" value="PK_Tyr_Ser-Thr"/>
    <property type="match status" value="1"/>
</dbReference>
<comment type="catalytic activity">
    <reaction evidence="18">
        <text>L-threonyl-[protein] + ATP = O-phospho-L-threonyl-[protein] + ADP + H(+)</text>
        <dbReference type="Rhea" id="RHEA:46608"/>
        <dbReference type="Rhea" id="RHEA-COMP:11060"/>
        <dbReference type="Rhea" id="RHEA-COMP:11605"/>
        <dbReference type="ChEBI" id="CHEBI:15378"/>
        <dbReference type="ChEBI" id="CHEBI:30013"/>
        <dbReference type="ChEBI" id="CHEBI:30616"/>
        <dbReference type="ChEBI" id="CHEBI:61977"/>
        <dbReference type="ChEBI" id="CHEBI:456216"/>
        <dbReference type="EC" id="2.7.11.1"/>
    </reaction>
</comment>
<keyword evidence="12" id="KW-0418">Kinase</keyword>
<accession>A0A8T1XS21</accession>
<evidence type="ECO:0000256" key="16">
    <source>
        <dbReference type="ARBA" id="ARBA00023170"/>
    </source>
</evidence>
<dbReference type="InterPro" id="IPR001611">
    <property type="entry name" value="Leu-rich_rpt"/>
</dbReference>
<evidence type="ECO:0000256" key="12">
    <source>
        <dbReference type="ARBA" id="ARBA00022777"/>
    </source>
</evidence>
<keyword evidence="23" id="KW-1185">Reference proteome</keyword>
<dbReference type="InterPro" id="IPR051824">
    <property type="entry name" value="LRR_Rcpt-Like_S/T_Kinase"/>
</dbReference>
<keyword evidence="9" id="KW-0732">Signal</keyword>
<evidence type="ECO:0000256" key="10">
    <source>
        <dbReference type="ARBA" id="ARBA00022737"/>
    </source>
</evidence>
<evidence type="ECO:0000256" key="7">
    <source>
        <dbReference type="ARBA" id="ARBA00022679"/>
    </source>
</evidence>
<gene>
    <name evidence="22" type="ORF">ISN45_Aa08g027960</name>
</gene>
<comment type="subcellular location">
    <subcellularLocation>
        <location evidence="1">Membrane</location>
        <topology evidence="1">Single-pass type I membrane protein</topology>
    </subcellularLocation>
</comment>
<dbReference type="InterPro" id="IPR017441">
    <property type="entry name" value="Protein_kinase_ATP_BS"/>
</dbReference>
<evidence type="ECO:0000256" key="17">
    <source>
        <dbReference type="ARBA" id="ARBA00023180"/>
    </source>
</evidence>
<comment type="caution">
    <text evidence="22">The sequence shown here is derived from an EMBL/GenBank/DDBJ whole genome shotgun (WGS) entry which is preliminary data.</text>
</comment>
<evidence type="ECO:0000313" key="22">
    <source>
        <dbReference type="EMBL" id="KAG7535349.1"/>
    </source>
</evidence>
<dbReference type="FunFam" id="3.30.200.20:FF:000015">
    <property type="entry name" value="Somatic embryogenesis receptor kinase 1"/>
    <property type="match status" value="1"/>
</dbReference>
<keyword evidence="11 20" id="KW-0547">Nucleotide-binding</keyword>
<evidence type="ECO:0000256" key="4">
    <source>
        <dbReference type="ARBA" id="ARBA00022527"/>
    </source>
</evidence>
<keyword evidence="13 20" id="KW-0067">ATP-binding</keyword>
<dbReference type="EMBL" id="JAEFBK010000013">
    <property type="protein sequence ID" value="KAG7535349.1"/>
    <property type="molecule type" value="Genomic_DNA"/>
</dbReference>
<keyword evidence="4" id="KW-0723">Serine/threonine-protein kinase</keyword>
<keyword evidence="14" id="KW-1133">Transmembrane helix</keyword>
<keyword evidence="16" id="KW-0675">Receptor</keyword>
<dbReference type="PROSITE" id="PS00108">
    <property type="entry name" value="PROTEIN_KINASE_ST"/>
    <property type="match status" value="1"/>
</dbReference>
<dbReference type="Pfam" id="PF00560">
    <property type="entry name" value="LRR_1"/>
    <property type="match status" value="3"/>
</dbReference>
<keyword evidence="7" id="KW-0808">Transferase</keyword>
<keyword evidence="17" id="KW-0325">Glycoprotein</keyword>
<evidence type="ECO:0000256" key="2">
    <source>
        <dbReference type="ARBA" id="ARBA00008684"/>
    </source>
</evidence>
<dbReference type="InterPro" id="IPR013210">
    <property type="entry name" value="LRR_N_plant-typ"/>
</dbReference>
<evidence type="ECO:0000256" key="15">
    <source>
        <dbReference type="ARBA" id="ARBA00023136"/>
    </source>
</evidence>
<evidence type="ECO:0000256" key="19">
    <source>
        <dbReference type="ARBA" id="ARBA00048679"/>
    </source>
</evidence>
<reference evidence="22 23" key="1">
    <citation type="submission" date="2020-12" db="EMBL/GenBank/DDBJ databases">
        <title>Concerted genomic and epigenomic changes stabilize Arabidopsis allopolyploids.</title>
        <authorList>
            <person name="Chen Z."/>
        </authorList>
    </citation>
    <scope>NUCLEOTIDE SEQUENCE [LARGE SCALE GENOMIC DNA]</scope>
    <source>
        <strain evidence="22">Allo738</strain>
        <tissue evidence="22">Leaf</tissue>
    </source>
</reference>
<evidence type="ECO:0000256" key="14">
    <source>
        <dbReference type="ARBA" id="ARBA00022989"/>
    </source>
</evidence>
<dbReference type="AlphaFoldDB" id="A0A8T1XS21"/>
<feature type="domain" description="Protein kinase" evidence="21">
    <location>
        <begin position="344"/>
        <end position="628"/>
    </location>
</feature>
<evidence type="ECO:0000259" key="21">
    <source>
        <dbReference type="PROSITE" id="PS50011"/>
    </source>
</evidence>
<comment type="catalytic activity">
    <reaction evidence="19">
        <text>L-seryl-[protein] + ATP = O-phospho-L-seryl-[protein] + ADP + H(+)</text>
        <dbReference type="Rhea" id="RHEA:17989"/>
        <dbReference type="Rhea" id="RHEA-COMP:9863"/>
        <dbReference type="Rhea" id="RHEA-COMP:11604"/>
        <dbReference type="ChEBI" id="CHEBI:15378"/>
        <dbReference type="ChEBI" id="CHEBI:29999"/>
        <dbReference type="ChEBI" id="CHEBI:30616"/>
        <dbReference type="ChEBI" id="CHEBI:83421"/>
        <dbReference type="ChEBI" id="CHEBI:456216"/>
        <dbReference type="EC" id="2.7.11.1"/>
    </reaction>
</comment>
<dbReference type="PROSITE" id="PS51450">
    <property type="entry name" value="LRR"/>
    <property type="match status" value="1"/>
</dbReference>
<dbReference type="Pfam" id="PF08263">
    <property type="entry name" value="LRRNT_2"/>
    <property type="match status" value="1"/>
</dbReference>
<organism evidence="22 23">
    <name type="scientific">Arabidopsis thaliana x Arabidopsis arenosa</name>
    <dbReference type="NCBI Taxonomy" id="1240361"/>
    <lineage>
        <taxon>Eukaryota</taxon>
        <taxon>Viridiplantae</taxon>
        <taxon>Streptophyta</taxon>
        <taxon>Embryophyta</taxon>
        <taxon>Tracheophyta</taxon>
        <taxon>Spermatophyta</taxon>
        <taxon>Magnoliopsida</taxon>
        <taxon>eudicotyledons</taxon>
        <taxon>Gunneridae</taxon>
        <taxon>Pentapetalae</taxon>
        <taxon>rosids</taxon>
        <taxon>malvids</taxon>
        <taxon>Brassicales</taxon>
        <taxon>Brassicaceae</taxon>
        <taxon>Camelineae</taxon>
        <taxon>Arabidopsis</taxon>
    </lineage>
</organism>
<evidence type="ECO:0000256" key="1">
    <source>
        <dbReference type="ARBA" id="ARBA00004479"/>
    </source>
</evidence>
<keyword evidence="8" id="KW-0812">Transmembrane</keyword>
<dbReference type="PROSITE" id="PS00107">
    <property type="entry name" value="PROTEIN_KINASE_ATP"/>
    <property type="match status" value="1"/>
</dbReference>
<keyword evidence="15" id="KW-0472">Membrane</keyword>
<keyword evidence="6" id="KW-0433">Leucine-rich repeat</keyword>
<protein>
    <recommendedName>
        <fullName evidence="3">non-specific serine/threonine protein kinase</fullName>
        <ecNumber evidence="3">2.7.11.1</ecNumber>
    </recommendedName>
</protein>
<evidence type="ECO:0000256" key="20">
    <source>
        <dbReference type="PROSITE-ProRule" id="PRU10141"/>
    </source>
</evidence>
<keyword evidence="5" id="KW-0597">Phosphoprotein</keyword>
<dbReference type="FunFam" id="1.10.510.10:FF:000016">
    <property type="entry name" value="Somatic embryogenesis receptor-like kinase 1"/>
    <property type="match status" value="1"/>
</dbReference>
<dbReference type="GO" id="GO:0005524">
    <property type="term" value="F:ATP binding"/>
    <property type="evidence" value="ECO:0007669"/>
    <property type="project" value="UniProtKB-UniRule"/>
</dbReference>
<dbReference type="InterPro" id="IPR001245">
    <property type="entry name" value="Ser-Thr/Tyr_kinase_cat_dom"/>
</dbReference>
<evidence type="ECO:0000313" key="23">
    <source>
        <dbReference type="Proteomes" id="UP000694240"/>
    </source>
</evidence>
<feature type="binding site" evidence="20">
    <location>
        <position position="372"/>
    </location>
    <ligand>
        <name>ATP</name>
        <dbReference type="ChEBI" id="CHEBI:30616"/>
    </ligand>
</feature>
<dbReference type="EC" id="2.7.11.1" evidence="3"/>
<dbReference type="PANTHER" id="PTHR48006">
    <property type="entry name" value="LEUCINE-RICH REPEAT-CONTAINING PROTEIN DDB_G0281931-RELATED"/>
    <property type="match status" value="1"/>
</dbReference>
<name>A0A8T1XS21_9BRAS</name>
<evidence type="ECO:0000256" key="13">
    <source>
        <dbReference type="ARBA" id="ARBA00022840"/>
    </source>
</evidence>
<evidence type="ECO:0000256" key="6">
    <source>
        <dbReference type="ARBA" id="ARBA00022614"/>
    </source>
</evidence>
<proteinExistence type="inferred from homology"/>
<evidence type="ECO:0000256" key="5">
    <source>
        <dbReference type="ARBA" id="ARBA00022553"/>
    </source>
</evidence>
<dbReference type="InterPro" id="IPR000719">
    <property type="entry name" value="Prot_kinase_dom"/>
</dbReference>
<dbReference type="Proteomes" id="UP000694240">
    <property type="component" value="Chromosome 13"/>
</dbReference>
<dbReference type="InterPro" id="IPR008271">
    <property type="entry name" value="Ser/Thr_kinase_AS"/>
</dbReference>
<sequence>MAHSGNGESFCDPLRTRRGFIQKDCFRWNNQKLILQCFMALAFVGITSSTTQPDIEGGALLQLRDSLNDSSNRLKWTRDFVSPCYSWSYVTCRGQSVVALNLASNGFTGTLSPAITKLKFLITLELQNNSLSGALPESLGNMVNLQTLNLSMNSFSGSIPTSWSQLSNLKHLDLSSNNLTGSIPTQFFSIPTFDWIEAREAGAAALREVINIFGPQIPMCFGSLVVLCHTPHNLGHEFESLKRERSFSGTQLICGKSLNQPCSSSSRLPVTSSKKKLRDITLTASCVASIILFLGAMVMYHHHRVRQTKYDIFFDVAGEDDRKISFGQLKRFSLREIQLATDSFNESNLIGQGGFGKVYRGLLPDKTKVAVKRLADYFSPGGEAAFQREIQLISVAVHKNLLRLIGFCTTSSERILVYPYMENLSVAYRLRDLKAGEEGLDWPTRKRVAFGSAHGLEYLHEHCNPKIIHRDLKAANILLDKNFEPVLGDFGLAKLVDTSLTHVTTQVRGTMGHIAPEYLCTGKSSEKTDVFGYGITLLELVTGQRAIDFSRLEEEENILLLDHIKKLLREQRLRDIVDSNLTIYDSKEVETIVQVALLCTQGSPEDRPAMSEVVKMLQGTGGLAEKWTEWEQLEEVRNKEALLLPTLPATWDEEETTVDQESIRLSAAR</sequence>
<evidence type="ECO:0000256" key="9">
    <source>
        <dbReference type="ARBA" id="ARBA00022729"/>
    </source>
</evidence>
<evidence type="ECO:0000256" key="3">
    <source>
        <dbReference type="ARBA" id="ARBA00012513"/>
    </source>
</evidence>
<evidence type="ECO:0000256" key="8">
    <source>
        <dbReference type="ARBA" id="ARBA00022692"/>
    </source>
</evidence>
<keyword evidence="10" id="KW-0677">Repeat</keyword>
<dbReference type="GO" id="GO:0004674">
    <property type="term" value="F:protein serine/threonine kinase activity"/>
    <property type="evidence" value="ECO:0007669"/>
    <property type="project" value="UniProtKB-KW"/>
</dbReference>
<dbReference type="PANTHER" id="PTHR48006:SF102">
    <property type="entry name" value="LEUCINE-RICH REPEAT-CONTAINING PROTEIN DDB_G0281931-RELATED"/>
    <property type="match status" value="1"/>
</dbReference>
<evidence type="ECO:0000256" key="18">
    <source>
        <dbReference type="ARBA" id="ARBA00047899"/>
    </source>
</evidence>
<dbReference type="SMART" id="SM00220">
    <property type="entry name" value="S_TKc"/>
    <property type="match status" value="1"/>
</dbReference>
<comment type="similarity">
    <text evidence="2">Belongs to the protein kinase superfamily. Ser/Thr protein kinase family.</text>
</comment>